<dbReference type="Proteomes" id="UP000759537">
    <property type="component" value="Unassembled WGS sequence"/>
</dbReference>
<keyword evidence="2" id="KW-1185">Reference proteome</keyword>
<protein>
    <submittedName>
        <fullName evidence="1">Uncharacterized protein</fullName>
    </submittedName>
</protein>
<organism evidence="1 2">
    <name type="scientific">Russula ochroleuca</name>
    <dbReference type="NCBI Taxonomy" id="152965"/>
    <lineage>
        <taxon>Eukaryota</taxon>
        <taxon>Fungi</taxon>
        <taxon>Dikarya</taxon>
        <taxon>Basidiomycota</taxon>
        <taxon>Agaricomycotina</taxon>
        <taxon>Agaricomycetes</taxon>
        <taxon>Russulales</taxon>
        <taxon>Russulaceae</taxon>
        <taxon>Russula</taxon>
    </lineage>
</organism>
<dbReference type="OrthoDB" id="2340858at2759"/>
<evidence type="ECO:0000313" key="1">
    <source>
        <dbReference type="EMBL" id="KAF8486058.1"/>
    </source>
</evidence>
<comment type="caution">
    <text evidence="1">The sequence shown here is derived from an EMBL/GenBank/DDBJ whole genome shotgun (WGS) entry which is preliminary data.</text>
</comment>
<gene>
    <name evidence="1" type="ORF">DFH94DRAFT_166224</name>
</gene>
<evidence type="ECO:0000313" key="2">
    <source>
        <dbReference type="Proteomes" id="UP000759537"/>
    </source>
</evidence>
<proteinExistence type="predicted"/>
<sequence length="340" mass="38968">MKYFSIGELKVPGKVLDLDADDLRRNYETWGPSARTCVRLLRDPTREYKHESDVMMDAIRFVANPNAYKVALDAIKVIQTLFSIRPEDESPKGRAILIAEIASNRIKEISYAAADADAQERVYFYQTMSKRRAFKVAAGQVFERLVVSWLASPNEGSLHCTSAGSRYCRREPEPPDLRILAYEEEQTSFFGSLTALEKAKMDEFPLCLLPTSKTFTTIDAIILTTRLIITVQVTTSHELSASAQKAGFVEVNKSIPRDIIKQCKWCHVFITDDHVKAESLRDQTNQDFFRDLRNGIFFYSAVFDVGWPDIFRAHLVAFDEKKRREREQRERENSMDVDNG</sequence>
<reference evidence="1" key="1">
    <citation type="submission" date="2019-10" db="EMBL/GenBank/DDBJ databases">
        <authorList>
            <consortium name="DOE Joint Genome Institute"/>
            <person name="Kuo A."/>
            <person name="Miyauchi S."/>
            <person name="Kiss E."/>
            <person name="Drula E."/>
            <person name="Kohler A."/>
            <person name="Sanchez-Garcia M."/>
            <person name="Andreopoulos B."/>
            <person name="Barry K.W."/>
            <person name="Bonito G."/>
            <person name="Buee M."/>
            <person name="Carver A."/>
            <person name="Chen C."/>
            <person name="Cichocki N."/>
            <person name="Clum A."/>
            <person name="Culley D."/>
            <person name="Crous P.W."/>
            <person name="Fauchery L."/>
            <person name="Girlanda M."/>
            <person name="Hayes R."/>
            <person name="Keri Z."/>
            <person name="LaButti K."/>
            <person name="Lipzen A."/>
            <person name="Lombard V."/>
            <person name="Magnuson J."/>
            <person name="Maillard F."/>
            <person name="Morin E."/>
            <person name="Murat C."/>
            <person name="Nolan M."/>
            <person name="Ohm R."/>
            <person name="Pangilinan J."/>
            <person name="Pereira M."/>
            <person name="Perotto S."/>
            <person name="Peter M."/>
            <person name="Riley R."/>
            <person name="Sitrit Y."/>
            <person name="Stielow B."/>
            <person name="Szollosi G."/>
            <person name="Zifcakova L."/>
            <person name="Stursova M."/>
            <person name="Spatafora J.W."/>
            <person name="Tedersoo L."/>
            <person name="Vaario L.-M."/>
            <person name="Yamada A."/>
            <person name="Yan M."/>
            <person name="Wang P."/>
            <person name="Xu J."/>
            <person name="Bruns T."/>
            <person name="Baldrian P."/>
            <person name="Vilgalys R."/>
            <person name="Henrissat B."/>
            <person name="Grigoriev I.V."/>
            <person name="Hibbett D."/>
            <person name="Nagy L.G."/>
            <person name="Martin F.M."/>
        </authorList>
    </citation>
    <scope>NUCLEOTIDE SEQUENCE</scope>
    <source>
        <strain evidence="1">Prilba</strain>
    </source>
</reference>
<dbReference type="AlphaFoldDB" id="A0A9P5N4E3"/>
<name>A0A9P5N4E3_9AGAM</name>
<dbReference type="EMBL" id="WHVB01000002">
    <property type="protein sequence ID" value="KAF8486058.1"/>
    <property type="molecule type" value="Genomic_DNA"/>
</dbReference>
<accession>A0A9P5N4E3</accession>
<reference evidence="1" key="2">
    <citation type="journal article" date="2020" name="Nat. Commun.">
        <title>Large-scale genome sequencing of mycorrhizal fungi provides insights into the early evolution of symbiotic traits.</title>
        <authorList>
            <person name="Miyauchi S."/>
            <person name="Kiss E."/>
            <person name="Kuo A."/>
            <person name="Drula E."/>
            <person name="Kohler A."/>
            <person name="Sanchez-Garcia M."/>
            <person name="Morin E."/>
            <person name="Andreopoulos B."/>
            <person name="Barry K.W."/>
            <person name="Bonito G."/>
            <person name="Buee M."/>
            <person name="Carver A."/>
            <person name="Chen C."/>
            <person name="Cichocki N."/>
            <person name="Clum A."/>
            <person name="Culley D."/>
            <person name="Crous P.W."/>
            <person name="Fauchery L."/>
            <person name="Girlanda M."/>
            <person name="Hayes R.D."/>
            <person name="Keri Z."/>
            <person name="LaButti K."/>
            <person name="Lipzen A."/>
            <person name="Lombard V."/>
            <person name="Magnuson J."/>
            <person name="Maillard F."/>
            <person name="Murat C."/>
            <person name="Nolan M."/>
            <person name="Ohm R.A."/>
            <person name="Pangilinan J."/>
            <person name="Pereira M.F."/>
            <person name="Perotto S."/>
            <person name="Peter M."/>
            <person name="Pfister S."/>
            <person name="Riley R."/>
            <person name="Sitrit Y."/>
            <person name="Stielow J.B."/>
            <person name="Szollosi G."/>
            <person name="Zifcakova L."/>
            <person name="Stursova M."/>
            <person name="Spatafora J.W."/>
            <person name="Tedersoo L."/>
            <person name="Vaario L.M."/>
            <person name="Yamada A."/>
            <person name="Yan M."/>
            <person name="Wang P."/>
            <person name="Xu J."/>
            <person name="Bruns T."/>
            <person name="Baldrian P."/>
            <person name="Vilgalys R."/>
            <person name="Dunand C."/>
            <person name="Henrissat B."/>
            <person name="Grigoriev I.V."/>
            <person name="Hibbett D."/>
            <person name="Nagy L.G."/>
            <person name="Martin F.M."/>
        </authorList>
    </citation>
    <scope>NUCLEOTIDE SEQUENCE</scope>
    <source>
        <strain evidence="1">Prilba</strain>
    </source>
</reference>